<evidence type="ECO:0000256" key="1">
    <source>
        <dbReference type="ARBA" id="ARBA00004651"/>
    </source>
</evidence>
<dbReference type="InterPro" id="IPR050833">
    <property type="entry name" value="Poly_Biosynth_Transport"/>
</dbReference>
<keyword evidence="3 7" id="KW-0812">Transmembrane</keyword>
<feature type="transmembrane region" description="Helical" evidence="7">
    <location>
        <begin position="135"/>
        <end position="157"/>
    </location>
</feature>
<dbReference type="AlphaFoldDB" id="A0A3A5K0P7"/>
<keyword evidence="5 7" id="KW-0472">Membrane</keyword>
<feature type="transmembrane region" description="Helical" evidence="7">
    <location>
        <begin position="81"/>
        <end position="99"/>
    </location>
</feature>
<evidence type="ECO:0000256" key="6">
    <source>
        <dbReference type="ARBA" id="ARBA00049738"/>
    </source>
</evidence>
<feature type="transmembrane region" description="Helical" evidence="7">
    <location>
        <begin position="105"/>
        <end position="123"/>
    </location>
</feature>
<feature type="transmembrane region" description="Helical" evidence="7">
    <location>
        <begin position="372"/>
        <end position="394"/>
    </location>
</feature>
<gene>
    <name evidence="8" type="ORF">D6029_07025</name>
</gene>
<dbReference type="OrthoDB" id="9815248at2"/>
<sequence>MRKITSDTLIYVGGELLVKLFPFVLLPILSRALGPEGYSDISLFNTYVSILFIFIGINTSSAIIQFYFVPNGLKDSDYFNASLIIVLLLTILFLIISSIFFSGAIFQLAVLTTSLQCIYTNLLSQQQARKEAKKYLVIQVSNAIISFVLTLLLLAYLPITYKLRVYAVAASYLASILISIYLSKQYFHISTKANITVAVKRLFSFGFPLIIHNLSFFARSGLDRILIAKFFSKSLLGNYSAAFQLTVFITVVLMAINKAMTPHIYENLKNNKYDLSFFNNIFIKYFLLCLVITSLSYFLPHQLYEIITGKGYVYVKDISFLMVPAFLSQGFYMIMATTCMYFNENKKISYCTFAGGVIHALLLYFVCVKLNIFYIPMVLLASNIAISVLIYLAIFRKLNFQNVE</sequence>
<feature type="transmembrane region" description="Helical" evidence="7">
    <location>
        <begin position="277"/>
        <end position="298"/>
    </location>
</feature>
<evidence type="ECO:0000256" key="7">
    <source>
        <dbReference type="SAM" id="Phobius"/>
    </source>
</evidence>
<feature type="transmembrane region" description="Helical" evidence="7">
    <location>
        <begin position="202"/>
        <end position="219"/>
    </location>
</feature>
<name>A0A3A5K0P7_9ENTR</name>
<feature type="transmembrane region" description="Helical" evidence="7">
    <location>
        <begin position="348"/>
        <end position="366"/>
    </location>
</feature>
<evidence type="ECO:0000256" key="4">
    <source>
        <dbReference type="ARBA" id="ARBA00022989"/>
    </source>
</evidence>
<dbReference type="Proteomes" id="UP000276295">
    <property type="component" value="Unassembled WGS sequence"/>
</dbReference>
<dbReference type="PANTHER" id="PTHR30250">
    <property type="entry name" value="PST FAMILY PREDICTED COLANIC ACID TRANSPORTER"/>
    <property type="match status" value="1"/>
</dbReference>
<accession>A0A3A5K0P7</accession>
<dbReference type="GO" id="GO:0005886">
    <property type="term" value="C:plasma membrane"/>
    <property type="evidence" value="ECO:0007669"/>
    <property type="project" value="UniProtKB-SubCell"/>
</dbReference>
<feature type="transmembrane region" description="Helical" evidence="7">
    <location>
        <begin position="9"/>
        <end position="29"/>
    </location>
</feature>
<feature type="transmembrane region" description="Helical" evidence="7">
    <location>
        <begin position="49"/>
        <end position="69"/>
    </location>
</feature>
<keyword evidence="9" id="KW-1185">Reference proteome</keyword>
<keyword evidence="4 7" id="KW-1133">Transmembrane helix</keyword>
<evidence type="ECO:0000313" key="8">
    <source>
        <dbReference type="EMBL" id="RJT25971.1"/>
    </source>
</evidence>
<dbReference type="RefSeq" id="WP_120064076.1">
    <property type="nucleotide sequence ID" value="NZ_QZWH01000011.1"/>
</dbReference>
<keyword evidence="2" id="KW-1003">Cell membrane</keyword>
<comment type="subcellular location">
    <subcellularLocation>
        <location evidence="1">Cell membrane</location>
        <topology evidence="1">Multi-pass membrane protein</topology>
    </subcellularLocation>
</comment>
<feature type="transmembrane region" description="Helical" evidence="7">
    <location>
        <begin position="318"/>
        <end position="341"/>
    </location>
</feature>
<comment type="caution">
    <text evidence="8">The sequence shown here is derived from an EMBL/GenBank/DDBJ whole genome shotgun (WGS) entry which is preliminary data.</text>
</comment>
<reference evidence="8 9" key="1">
    <citation type="submission" date="2018-09" db="EMBL/GenBank/DDBJ databases">
        <title>Draft genome sequence of Buttiauxella izardii CCUG 35510T.</title>
        <authorList>
            <person name="Salva-Serra F."/>
            <person name="Marathe N."/>
            <person name="Moore E."/>
            <person name="Stadler-Svensson L."/>
            <person name="Engstrom-Jakobsson H."/>
        </authorList>
    </citation>
    <scope>NUCLEOTIDE SEQUENCE [LARGE SCALE GENOMIC DNA]</scope>
    <source>
        <strain evidence="8 9">CCUG 35510</strain>
    </source>
</reference>
<evidence type="ECO:0000256" key="2">
    <source>
        <dbReference type="ARBA" id="ARBA00022475"/>
    </source>
</evidence>
<organism evidence="8 9">
    <name type="scientific">Buttiauxella izardii</name>
    <dbReference type="NCBI Taxonomy" id="82991"/>
    <lineage>
        <taxon>Bacteria</taxon>
        <taxon>Pseudomonadati</taxon>
        <taxon>Pseudomonadota</taxon>
        <taxon>Gammaproteobacteria</taxon>
        <taxon>Enterobacterales</taxon>
        <taxon>Enterobacteriaceae</taxon>
        <taxon>Buttiauxella</taxon>
    </lineage>
</organism>
<feature type="transmembrane region" description="Helical" evidence="7">
    <location>
        <begin position="239"/>
        <end position="256"/>
    </location>
</feature>
<dbReference type="EMBL" id="QZWH01000011">
    <property type="protein sequence ID" value="RJT25971.1"/>
    <property type="molecule type" value="Genomic_DNA"/>
</dbReference>
<evidence type="ECO:0000256" key="5">
    <source>
        <dbReference type="ARBA" id="ARBA00023136"/>
    </source>
</evidence>
<evidence type="ECO:0000313" key="9">
    <source>
        <dbReference type="Proteomes" id="UP000276295"/>
    </source>
</evidence>
<evidence type="ECO:0000256" key="3">
    <source>
        <dbReference type="ARBA" id="ARBA00022692"/>
    </source>
</evidence>
<dbReference type="Pfam" id="PF01943">
    <property type="entry name" value="Polysacc_synt"/>
    <property type="match status" value="1"/>
</dbReference>
<protein>
    <recommendedName>
        <fullName evidence="6">Putative O-antigen transporter</fullName>
    </recommendedName>
</protein>
<proteinExistence type="predicted"/>
<dbReference type="PANTHER" id="PTHR30250:SF11">
    <property type="entry name" value="O-ANTIGEN TRANSPORTER-RELATED"/>
    <property type="match status" value="1"/>
</dbReference>
<dbReference type="InterPro" id="IPR002797">
    <property type="entry name" value="Polysacc_synth"/>
</dbReference>
<feature type="transmembrane region" description="Helical" evidence="7">
    <location>
        <begin position="163"/>
        <end position="182"/>
    </location>
</feature>